<evidence type="ECO:0000256" key="1">
    <source>
        <dbReference type="ARBA" id="ARBA00010211"/>
    </source>
</evidence>
<keyword evidence="5" id="KW-1185">Reference proteome</keyword>
<dbReference type="Pfam" id="PF01557">
    <property type="entry name" value="FAA_hydrolase"/>
    <property type="match status" value="1"/>
</dbReference>
<dbReference type="InterPro" id="IPR011234">
    <property type="entry name" value="Fumarylacetoacetase-like_C"/>
</dbReference>
<dbReference type="GO" id="GO:0003824">
    <property type="term" value="F:catalytic activity"/>
    <property type="evidence" value="ECO:0007669"/>
    <property type="project" value="InterPro"/>
</dbReference>
<evidence type="ECO:0000313" key="5">
    <source>
        <dbReference type="Proteomes" id="UP001194746"/>
    </source>
</evidence>
<evidence type="ECO:0000259" key="3">
    <source>
        <dbReference type="Pfam" id="PF01557"/>
    </source>
</evidence>
<reference evidence="4" key="1">
    <citation type="journal article" date="2019" name="Beilstein J. Org. Chem.">
        <title>Nanangenines: drimane sesquiterpenoids as the dominant metabolite cohort of a novel Australian fungus, Aspergillus nanangensis.</title>
        <authorList>
            <person name="Lacey H.J."/>
            <person name="Gilchrist C.L.M."/>
            <person name="Crombie A."/>
            <person name="Kalaitzis J.A."/>
            <person name="Vuong D."/>
            <person name="Rutledge P.J."/>
            <person name="Turner P."/>
            <person name="Pitt J.I."/>
            <person name="Lacey E."/>
            <person name="Chooi Y.H."/>
            <person name="Piggott A.M."/>
        </authorList>
    </citation>
    <scope>NUCLEOTIDE SEQUENCE</scope>
    <source>
        <strain evidence="4">MST-FP2251</strain>
    </source>
</reference>
<dbReference type="GO" id="GO:0046872">
    <property type="term" value="F:metal ion binding"/>
    <property type="evidence" value="ECO:0007669"/>
    <property type="project" value="UniProtKB-KW"/>
</dbReference>
<gene>
    <name evidence="4" type="ORF">FE257_001833</name>
</gene>
<dbReference type="Proteomes" id="UP001194746">
    <property type="component" value="Unassembled WGS sequence"/>
</dbReference>
<name>A0AAD4CDP0_ASPNN</name>
<dbReference type="InterPro" id="IPR036663">
    <property type="entry name" value="Fumarylacetoacetase_C_sf"/>
</dbReference>
<sequence>MSWSRYIRFRDDDGMLREGEPQVGSADELLTLLNTGELYAREISSNGLFEGKLEDRMFRVREVIGPLEPADVPIIRNWAEHRPTTHRYSSSRRIVTGWDSSIPIPKIAQKDQMDFEVELAILIGADGKDIPAENALDYVAGYLVANDVSARAWQRDPHYARECATVVLWEGIRWLCPGGPNDSFAQGAADNLSLETTVNGTVCQQANTGDCVFGMREIVAFERPVGVIFGSANPQWLEDGDVVEVSISGIGSIRNRMNFL</sequence>
<dbReference type="PANTHER" id="PTHR11820:SF100">
    <property type="entry name" value="FUMARYLACETOACETATE HYDROLASE FAMILY PROTEIN (AFU_ORTHOLOGUE AFUA_4G01490)"/>
    <property type="match status" value="1"/>
</dbReference>
<dbReference type="SUPFAM" id="SSF56529">
    <property type="entry name" value="FAH"/>
    <property type="match status" value="1"/>
</dbReference>
<keyword evidence="2" id="KW-0479">Metal-binding</keyword>
<feature type="domain" description="Fumarylacetoacetase-like C-terminal" evidence="3">
    <location>
        <begin position="87"/>
        <end position="257"/>
    </location>
</feature>
<evidence type="ECO:0000313" key="4">
    <source>
        <dbReference type="EMBL" id="KAF9884377.1"/>
    </source>
</evidence>
<comment type="caution">
    <text evidence="4">The sequence shown here is derived from an EMBL/GenBank/DDBJ whole genome shotgun (WGS) entry which is preliminary data.</text>
</comment>
<dbReference type="AlphaFoldDB" id="A0AAD4CDP0"/>
<comment type="similarity">
    <text evidence="1">Belongs to the FAH family.</text>
</comment>
<dbReference type="PANTHER" id="PTHR11820">
    <property type="entry name" value="ACYLPYRUVASE"/>
    <property type="match status" value="1"/>
</dbReference>
<proteinExistence type="inferred from homology"/>
<protein>
    <recommendedName>
        <fullName evidence="3">Fumarylacetoacetase-like C-terminal domain-containing protein</fullName>
    </recommendedName>
</protein>
<dbReference type="EMBL" id="VCAU01000124">
    <property type="protein sequence ID" value="KAF9884377.1"/>
    <property type="molecule type" value="Genomic_DNA"/>
</dbReference>
<accession>A0AAD4CDP0</accession>
<dbReference type="Gene3D" id="3.90.850.10">
    <property type="entry name" value="Fumarylacetoacetase-like, C-terminal domain"/>
    <property type="match status" value="1"/>
</dbReference>
<evidence type="ECO:0000256" key="2">
    <source>
        <dbReference type="ARBA" id="ARBA00022723"/>
    </source>
</evidence>
<reference evidence="4" key="2">
    <citation type="submission" date="2020-02" db="EMBL/GenBank/DDBJ databases">
        <authorList>
            <person name="Gilchrist C.L.M."/>
            <person name="Chooi Y.-H."/>
        </authorList>
    </citation>
    <scope>NUCLEOTIDE SEQUENCE</scope>
    <source>
        <strain evidence="4">MST-FP2251</strain>
    </source>
</reference>
<organism evidence="4 5">
    <name type="scientific">Aspergillus nanangensis</name>
    <dbReference type="NCBI Taxonomy" id="2582783"/>
    <lineage>
        <taxon>Eukaryota</taxon>
        <taxon>Fungi</taxon>
        <taxon>Dikarya</taxon>
        <taxon>Ascomycota</taxon>
        <taxon>Pezizomycotina</taxon>
        <taxon>Eurotiomycetes</taxon>
        <taxon>Eurotiomycetidae</taxon>
        <taxon>Eurotiales</taxon>
        <taxon>Aspergillaceae</taxon>
        <taxon>Aspergillus</taxon>
        <taxon>Aspergillus subgen. Circumdati</taxon>
    </lineage>
</organism>